<dbReference type="GO" id="GO:0006412">
    <property type="term" value="P:translation"/>
    <property type="evidence" value="ECO:0007669"/>
    <property type="project" value="InterPro"/>
</dbReference>
<dbReference type="SUPFAM" id="SSF57829">
    <property type="entry name" value="Zn-binding ribosomal proteins"/>
    <property type="match status" value="1"/>
</dbReference>
<evidence type="ECO:0000256" key="2">
    <source>
        <dbReference type="ARBA" id="ARBA00008560"/>
    </source>
</evidence>
<evidence type="ECO:0000313" key="9">
    <source>
        <dbReference type="Proteomes" id="UP000504638"/>
    </source>
</evidence>
<keyword evidence="6" id="KW-0687">Ribonucleoprotein</keyword>
<evidence type="ECO:0000256" key="7">
    <source>
        <dbReference type="ARBA" id="ARBA00039935"/>
    </source>
</evidence>
<dbReference type="GO" id="GO:0005762">
    <property type="term" value="C:mitochondrial large ribosomal subunit"/>
    <property type="evidence" value="ECO:0007669"/>
    <property type="project" value="TreeGrafter"/>
</dbReference>
<keyword evidence="4" id="KW-0689">Ribosomal protein</keyword>
<evidence type="ECO:0000256" key="5">
    <source>
        <dbReference type="ARBA" id="ARBA00023128"/>
    </source>
</evidence>
<dbReference type="RefSeq" id="XP_033531916.1">
    <property type="nucleotide sequence ID" value="XM_033675561.1"/>
</dbReference>
<feature type="non-terminal residue" evidence="8">
    <location>
        <position position="89"/>
    </location>
</feature>
<feature type="non-terminal residue" evidence="8">
    <location>
        <position position="1"/>
    </location>
</feature>
<dbReference type="InterPro" id="IPR011332">
    <property type="entry name" value="Ribosomal_zn-bd"/>
</dbReference>
<keyword evidence="5" id="KW-0496">Mitochondrion</keyword>
<comment type="similarity">
    <text evidence="2">Belongs to the bacterial ribosomal protein bL32 family.</text>
</comment>
<dbReference type="InterPro" id="IPR002677">
    <property type="entry name" value="Ribosomal_bL32"/>
</dbReference>
<reference evidence="10" key="3">
    <citation type="submission" date="2025-04" db="UniProtKB">
        <authorList>
            <consortium name="RefSeq"/>
        </authorList>
    </citation>
    <scope>IDENTIFICATION</scope>
    <source>
        <strain evidence="10">CBS 781.70</strain>
    </source>
</reference>
<dbReference type="Proteomes" id="UP000504638">
    <property type="component" value="Unplaced"/>
</dbReference>
<dbReference type="NCBIfam" id="TIGR01031">
    <property type="entry name" value="rpmF_bact"/>
    <property type="match status" value="1"/>
</dbReference>
<gene>
    <name evidence="8 10" type="ORF">P152DRAFT_373490</name>
</gene>
<evidence type="ECO:0000313" key="8">
    <source>
        <dbReference type="EMBL" id="KAF1810285.1"/>
    </source>
</evidence>
<dbReference type="Pfam" id="PF01783">
    <property type="entry name" value="Ribosomal_L32p"/>
    <property type="match status" value="1"/>
</dbReference>
<accession>A0A6G1FWM2</accession>
<keyword evidence="9" id="KW-1185">Reference proteome</keyword>
<dbReference type="GeneID" id="54416131"/>
<evidence type="ECO:0000256" key="6">
    <source>
        <dbReference type="ARBA" id="ARBA00023274"/>
    </source>
</evidence>
<keyword evidence="3" id="KW-0809">Transit peptide</keyword>
<evidence type="ECO:0000256" key="4">
    <source>
        <dbReference type="ARBA" id="ARBA00022980"/>
    </source>
</evidence>
<dbReference type="OrthoDB" id="2014905at2759"/>
<reference evidence="8 10" key="1">
    <citation type="submission" date="2020-01" db="EMBL/GenBank/DDBJ databases">
        <authorList>
            <consortium name="DOE Joint Genome Institute"/>
            <person name="Haridas S."/>
            <person name="Albert R."/>
            <person name="Binder M."/>
            <person name="Bloem J."/>
            <person name="Labutti K."/>
            <person name="Salamov A."/>
            <person name="Andreopoulos B."/>
            <person name="Baker S.E."/>
            <person name="Barry K."/>
            <person name="Bills G."/>
            <person name="Bluhm B.H."/>
            <person name="Cannon C."/>
            <person name="Castanera R."/>
            <person name="Culley D.E."/>
            <person name="Daum C."/>
            <person name="Ezra D."/>
            <person name="Gonzalez J.B."/>
            <person name="Henrissat B."/>
            <person name="Kuo A."/>
            <person name="Liang C."/>
            <person name="Lipzen A."/>
            <person name="Lutzoni F."/>
            <person name="Magnuson J."/>
            <person name="Mondo S."/>
            <person name="Nolan M."/>
            <person name="Ohm R."/>
            <person name="Pangilinan J."/>
            <person name="Park H.-J."/>
            <person name="Ramirez L."/>
            <person name="Alfaro M."/>
            <person name="Sun H."/>
            <person name="Tritt A."/>
            <person name="Yoshinaga Y."/>
            <person name="Zwiers L.-H."/>
            <person name="Turgeon B.G."/>
            <person name="Goodwin S.B."/>
            <person name="Spatafora J.W."/>
            <person name="Crous P.W."/>
            <person name="Grigoriev I.V."/>
        </authorList>
    </citation>
    <scope>NUCLEOTIDE SEQUENCE</scope>
    <source>
        <strain evidence="8 10">CBS 781.70</strain>
    </source>
</reference>
<organism evidence="8">
    <name type="scientific">Eremomyces bilateralis CBS 781.70</name>
    <dbReference type="NCBI Taxonomy" id="1392243"/>
    <lineage>
        <taxon>Eukaryota</taxon>
        <taxon>Fungi</taxon>
        <taxon>Dikarya</taxon>
        <taxon>Ascomycota</taxon>
        <taxon>Pezizomycotina</taxon>
        <taxon>Dothideomycetes</taxon>
        <taxon>Dothideomycetes incertae sedis</taxon>
        <taxon>Eremomycetales</taxon>
        <taxon>Eremomycetaceae</taxon>
        <taxon>Eremomyces</taxon>
    </lineage>
</organism>
<sequence length="89" mass="9649">LPAIALPSLIPALSGASAILREIWDSVLRAVPKKKTTHSKKRMRQLAGKALKDVKFLVKCPACGRPKKAHFLCPYCVQGKDSRGPTVQG</sequence>
<protein>
    <recommendedName>
        <fullName evidence="7">Large ribosomal subunit protein bL32m</fullName>
    </recommendedName>
</protein>
<dbReference type="PANTHER" id="PTHR21026">
    <property type="entry name" value="39S RIBOSOMAL PROTEIN L32, MITOCHONDRIAL"/>
    <property type="match status" value="1"/>
</dbReference>
<comment type="subcellular location">
    <subcellularLocation>
        <location evidence="1">Mitochondrion</location>
    </subcellularLocation>
</comment>
<dbReference type="EMBL" id="ML975167">
    <property type="protein sequence ID" value="KAF1810285.1"/>
    <property type="molecule type" value="Genomic_DNA"/>
</dbReference>
<dbReference type="InterPro" id="IPR051991">
    <property type="entry name" value="Mitoribosomal_protein_bL32"/>
</dbReference>
<evidence type="ECO:0000313" key="10">
    <source>
        <dbReference type="RefSeq" id="XP_033531916.1"/>
    </source>
</evidence>
<name>A0A6G1FWM2_9PEZI</name>
<dbReference type="AlphaFoldDB" id="A0A6G1FWM2"/>
<evidence type="ECO:0000256" key="1">
    <source>
        <dbReference type="ARBA" id="ARBA00004173"/>
    </source>
</evidence>
<dbReference type="PANTHER" id="PTHR21026:SF2">
    <property type="entry name" value="LARGE RIBOSOMAL SUBUNIT PROTEIN BL32M"/>
    <property type="match status" value="1"/>
</dbReference>
<dbReference type="GO" id="GO:0003735">
    <property type="term" value="F:structural constituent of ribosome"/>
    <property type="evidence" value="ECO:0007669"/>
    <property type="project" value="InterPro"/>
</dbReference>
<evidence type="ECO:0000256" key="3">
    <source>
        <dbReference type="ARBA" id="ARBA00022946"/>
    </source>
</evidence>
<proteinExistence type="inferred from homology"/>
<reference evidence="10" key="2">
    <citation type="submission" date="2020-04" db="EMBL/GenBank/DDBJ databases">
        <authorList>
            <consortium name="NCBI Genome Project"/>
        </authorList>
    </citation>
    <scope>NUCLEOTIDE SEQUENCE</scope>
    <source>
        <strain evidence="10">CBS 781.70</strain>
    </source>
</reference>